<accession>A0A4P8XMX0</accession>
<dbReference type="EMBL" id="CP040396">
    <property type="protein sequence ID" value="QCT04162.1"/>
    <property type="molecule type" value="Genomic_DNA"/>
</dbReference>
<reference evidence="2 3" key="1">
    <citation type="submission" date="2019-05" db="EMBL/GenBank/DDBJ databases">
        <authorList>
            <person name="Chen C."/>
        </authorList>
    </citation>
    <scope>NUCLEOTIDE SEQUENCE [LARGE SCALE GENOMIC DNA]</scope>
    <source>
        <strain evidence="2 3">HB172198</strain>
    </source>
</reference>
<keyword evidence="3" id="KW-1185">Reference proteome</keyword>
<keyword evidence="1" id="KW-0812">Transmembrane</keyword>
<evidence type="ECO:0000313" key="3">
    <source>
        <dbReference type="Proteomes" id="UP000300879"/>
    </source>
</evidence>
<feature type="transmembrane region" description="Helical" evidence="1">
    <location>
        <begin position="42"/>
        <end position="61"/>
    </location>
</feature>
<proteinExistence type="predicted"/>
<dbReference type="KEGG" id="palo:E6C60_3451"/>
<evidence type="ECO:0000313" key="2">
    <source>
        <dbReference type="EMBL" id="QCT04162.1"/>
    </source>
</evidence>
<sequence length="69" mass="7672">MEAFFTVLYWIAMIGMSLSLAAITVFIFAIGFKFLKDKRRGLGAGCIAFSLVAASMVIFMLNEKFFFAS</sequence>
<keyword evidence="1" id="KW-0472">Membrane</keyword>
<dbReference type="OrthoDB" id="2679444at2"/>
<name>A0A4P8XMX0_9BACL</name>
<dbReference type="RefSeq" id="WP_138226918.1">
    <property type="nucleotide sequence ID" value="NZ_CP040396.1"/>
</dbReference>
<protein>
    <submittedName>
        <fullName evidence="2">Uncharacterized protein</fullName>
    </submittedName>
</protein>
<organism evidence="2 3">
    <name type="scientific">Paenibacillus algicola</name>
    <dbReference type="NCBI Taxonomy" id="2565926"/>
    <lineage>
        <taxon>Bacteria</taxon>
        <taxon>Bacillati</taxon>
        <taxon>Bacillota</taxon>
        <taxon>Bacilli</taxon>
        <taxon>Bacillales</taxon>
        <taxon>Paenibacillaceae</taxon>
        <taxon>Paenibacillus</taxon>
    </lineage>
</organism>
<gene>
    <name evidence="2" type="ORF">E6C60_3451</name>
</gene>
<feature type="transmembrane region" description="Helical" evidence="1">
    <location>
        <begin position="6"/>
        <end position="30"/>
    </location>
</feature>
<keyword evidence="1" id="KW-1133">Transmembrane helix</keyword>
<dbReference type="Proteomes" id="UP000300879">
    <property type="component" value="Chromosome"/>
</dbReference>
<evidence type="ECO:0000256" key="1">
    <source>
        <dbReference type="SAM" id="Phobius"/>
    </source>
</evidence>
<dbReference type="AlphaFoldDB" id="A0A4P8XMX0"/>